<evidence type="ECO:0000256" key="5">
    <source>
        <dbReference type="ARBA" id="ARBA00023015"/>
    </source>
</evidence>
<dbReference type="GO" id="GO:0001216">
    <property type="term" value="F:DNA-binding transcription activator activity"/>
    <property type="evidence" value="ECO:0007669"/>
    <property type="project" value="InterPro"/>
</dbReference>
<proteinExistence type="inferred from homology"/>
<feature type="domain" description="RNA polymerase sigma factor 54 core-binding" evidence="12">
    <location>
        <begin position="131"/>
        <end position="326"/>
    </location>
</feature>
<keyword evidence="3 9" id="KW-0808">Transferase</keyword>
<keyword evidence="2 9" id="KW-0240">DNA-directed RNA polymerase</keyword>
<dbReference type="PRINTS" id="PR00045">
    <property type="entry name" value="SIGMA54FCT"/>
</dbReference>
<organism evidence="13 14">
    <name type="scientific">Achromobacter kerstersii</name>
    <dbReference type="NCBI Taxonomy" id="1353890"/>
    <lineage>
        <taxon>Bacteria</taxon>
        <taxon>Pseudomonadati</taxon>
        <taxon>Pseudomonadota</taxon>
        <taxon>Betaproteobacteria</taxon>
        <taxon>Burkholderiales</taxon>
        <taxon>Alcaligenaceae</taxon>
        <taxon>Achromobacter</taxon>
    </lineage>
</organism>
<evidence type="ECO:0000256" key="8">
    <source>
        <dbReference type="ARBA" id="ARBA00023163"/>
    </source>
</evidence>
<feature type="region of interest" description="Disordered" evidence="10">
    <location>
        <begin position="66"/>
        <end position="129"/>
    </location>
</feature>
<keyword evidence="8 9" id="KW-0804">Transcription</keyword>
<protein>
    <recommendedName>
        <fullName evidence="9">RNA polymerase sigma-54 factor</fullName>
    </recommendedName>
</protein>
<evidence type="ECO:0000256" key="4">
    <source>
        <dbReference type="ARBA" id="ARBA00022695"/>
    </source>
</evidence>
<name>A0A6S7AFE8_9BURK</name>
<dbReference type="PROSITE" id="PS00717">
    <property type="entry name" value="SIGMA54_1"/>
    <property type="match status" value="1"/>
</dbReference>
<keyword evidence="6 9" id="KW-0731">Sigma factor</keyword>
<dbReference type="GO" id="GO:0006352">
    <property type="term" value="P:DNA-templated transcription initiation"/>
    <property type="evidence" value="ECO:0007669"/>
    <property type="project" value="InterPro"/>
</dbReference>
<comment type="function">
    <text evidence="9">Sigma factors are initiation factors that promote the attachment of RNA polymerase to specific initiation sites and are then released.</text>
</comment>
<dbReference type="Pfam" id="PF04963">
    <property type="entry name" value="Sigma54_CBD"/>
    <property type="match status" value="1"/>
</dbReference>
<dbReference type="NCBIfam" id="TIGR02395">
    <property type="entry name" value="rpoN_sigma"/>
    <property type="match status" value="1"/>
</dbReference>
<dbReference type="GO" id="GO:0000428">
    <property type="term" value="C:DNA-directed RNA polymerase complex"/>
    <property type="evidence" value="ECO:0007669"/>
    <property type="project" value="UniProtKB-KW"/>
</dbReference>
<dbReference type="RefSeq" id="WP_254600445.1">
    <property type="nucleotide sequence ID" value="NZ_CADIJQ010000001.1"/>
</dbReference>
<sequence>MRRPLAASIQETRLGHPTQELRLRQQMTLAPRLQQSVKLLQMSALEFTTAVEHALATNPFLEDIDELDNDQPSIGAVPLSSVHGGGETGHVAEPASPATTEADDTPPDAPAYSGDYPTQSASGGDTKDMGQWVSASVSMRERLSADLGNYHLQPRDRLLAEFIIDALDDDGYLRAPLTSLCSTERPEFSPPPDEGEWLAALRLVQQLDAPGLAARDLAECLSLQLATVRAVDASIRDLALRMVNEHLDRLGKNDCVGLRRVLGCSDDEVRDACALIRSLNPKPGSRYSVDEPVYVVPDVFVDKWQGRWRVLPNRNAMPHARLHRTYADLFRRARLDDRSPMAQELQEARWLVRNVEQRYTTIQRVAEAIVKRQQTFFEYGEVALRPLMLREVADDLNMHESTVSRATVGKYMVTPRGVFEFRHFFSRELATESGGSCSAAAVRALIKEMVEAEDPSMPLSDVALTQQLAASGILLARRTVSKYRGQLRVPPAELRRQH</sequence>
<dbReference type="NCBIfam" id="NF004595">
    <property type="entry name" value="PRK05932.1-2"/>
    <property type="match status" value="1"/>
</dbReference>
<evidence type="ECO:0000313" key="13">
    <source>
        <dbReference type="EMBL" id="CAB3667782.1"/>
    </source>
</evidence>
<dbReference type="PANTHER" id="PTHR32248">
    <property type="entry name" value="RNA POLYMERASE SIGMA-54 FACTOR"/>
    <property type="match status" value="1"/>
</dbReference>
<accession>A0A6S7AFE8</accession>
<evidence type="ECO:0000256" key="9">
    <source>
        <dbReference type="PIRNR" id="PIRNR000774"/>
    </source>
</evidence>
<dbReference type="InterPro" id="IPR000394">
    <property type="entry name" value="RNA_pol_sigma_54"/>
</dbReference>
<dbReference type="InterPro" id="IPR007046">
    <property type="entry name" value="RNA_pol_sigma_54_core-bd"/>
</dbReference>
<dbReference type="GO" id="GO:0016779">
    <property type="term" value="F:nucleotidyltransferase activity"/>
    <property type="evidence" value="ECO:0007669"/>
    <property type="project" value="UniProtKB-KW"/>
</dbReference>
<keyword evidence="4 9" id="KW-0548">Nucleotidyltransferase</keyword>
<evidence type="ECO:0000256" key="10">
    <source>
        <dbReference type="SAM" id="MobiDB-lite"/>
    </source>
</evidence>
<dbReference type="Pfam" id="PF00309">
    <property type="entry name" value="Sigma54_AID"/>
    <property type="match status" value="1"/>
</dbReference>
<reference evidence="13 14" key="1">
    <citation type="submission" date="2020-04" db="EMBL/GenBank/DDBJ databases">
        <authorList>
            <person name="De Canck E."/>
        </authorList>
    </citation>
    <scope>NUCLEOTIDE SEQUENCE [LARGE SCALE GENOMIC DNA]</scope>
    <source>
        <strain evidence="13 14">LMG 3441</strain>
    </source>
</reference>
<evidence type="ECO:0000313" key="14">
    <source>
        <dbReference type="Proteomes" id="UP000494269"/>
    </source>
</evidence>
<evidence type="ECO:0000256" key="1">
    <source>
        <dbReference type="ARBA" id="ARBA00008798"/>
    </source>
</evidence>
<evidence type="ECO:0000259" key="12">
    <source>
        <dbReference type="Pfam" id="PF04963"/>
    </source>
</evidence>
<gene>
    <name evidence="13" type="primary">rpoN_1</name>
    <name evidence="13" type="ORF">LMG3441_00906</name>
</gene>
<dbReference type="EMBL" id="CADIJQ010000001">
    <property type="protein sequence ID" value="CAB3667782.1"/>
    <property type="molecule type" value="Genomic_DNA"/>
</dbReference>
<dbReference type="PROSITE" id="PS50044">
    <property type="entry name" value="SIGMA54_3"/>
    <property type="match status" value="1"/>
</dbReference>
<dbReference type="PIRSF" id="PIRSF000774">
    <property type="entry name" value="RpoN"/>
    <property type="match status" value="1"/>
</dbReference>
<evidence type="ECO:0000256" key="3">
    <source>
        <dbReference type="ARBA" id="ARBA00022679"/>
    </source>
</evidence>
<dbReference type="InterPro" id="IPR038709">
    <property type="entry name" value="RpoN_core-bd_sf"/>
</dbReference>
<dbReference type="InterPro" id="IPR007634">
    <property type="entry name" value="RNA_pol_sigma_54_DNA-bd"/>
</dbReference>
<evidence type="ECO:0000256" key="6">
    <source>
        <dbReference type="ARBA" id="ARBA00023082"/>
    </source>
</evidence>
<dbReference type="Proteomes" id="UP000494269">
    <property type="component" value="Unassembled WGS sequence"/>
</dbReference>
<dbReference type="GO" id="GO:0003677">
    <property type="term" value="F:DNA binding"/>
    <property type="evidence" value="ECO:0007669"/>
    <property type="project" value="UniProtKB-KW"/>
</dbReference>
<feature type="domain" description="RNA polymerase sigma factor 54 DNA-binding" evidence="11">
    <location>
        <begin position="341"/>
        <end position="497"/>
    </location>
</feature>
<keyword evidence="5 9" id="KW-0805">Transcription regulation</keyword>
<evidence type="ECO:0000256" key="2">
    <source>
        <dbReference type="ARBA" id="ARBA00022478"/>
    </source>
</evidence>
<dbReference type="GO" id="GO:0016987">
    <property type="term" value="F:sigma factor activity"/>
    <property type="evidence" value="ECO:0007669"/>
    <property type="project" value="UniProtKB-KW"/>
</dbReference>
<dbReference type="Gene3D" id="1.10.10.1330">
    <property type="entry name" value="RNA polymerase sigma-54 factor, core-binding domain"/>
    <property type="match status" value="1"/>
</dbReference>
<dbReference type="AlphaFoldDB" id="A0A6S7AFE8"/>
<dbReference type="NCBIfam" id="NF009118">
    <property type="entry name" value="PRK12469.1"/>
    <property type="match status" value="1"/>
</dbReference>
<dbReference type="Pfam" id="PF04552">
    <property type="entry name" value="Sigma54_DBD"/>
    <property type="match status" value="1"/>
</dbReference>
<comment type="similarity">
    <text evidence="1 9">Belongs to the sigma-54 factor family.</text>
</comment>
<dbReference type="Gene3D" id="1.10.10.60">
    <property type="entry name" value="Homeodomain-like"/>
    <property type="match status" value="1"/>
</dbReference>
<dbReference type="PANTHER" id="PTHR32248:SF4">
    <property type="entry name" value="RNA POLYMERASE SIGMA-54 FACTOR"/>
    <property type="match status" value="1"/>
</dbReference>
<evidence type="ECO:0000259" key="11">
    <source>
        <dbReference type="Pfam" id="PF04552"/>
    </source>
</evidence>
<keyword evidence="14" id="KW-1185">Reference proteome</keyword>
<keyword evidence="7 9" id="KW-0238">DNA-binding</keyword>
<evidence type="ECO:0000256" key="7">
    <source>
        <dbReference type="ARBA" id="ARBA00023125"/>
    </source>
</evidence>